<dbReference type="GO" id="GO:0004527">
    <property type="term" value="F:exonuclease activity"/>
    <property type="evidence" value="ECO:0007669"/>
    <property type="project" value="UniProtKB-KW"/>
</dbReference>
<evidence type="ECO:0000259" key="7">
    <source>
        <dbReference type="Pfam" id="PF02272"/>
    </source>
</evidence>
<organism evidence="9 10">
    <name type="scientific">Dyella flava</name>
    <dbReference type="NCBI Taxonomy" id="1920170"/>
    <lineage>
        <taxon>Bacteria</taxon>
        <taxon>Pseudomonadati</taxon>
        <taxon>Pseudomonadota</taxon>
        <taxon>Gammaproteobacteria</taxon>
        <taxon>Lysobacterales</taxon>
        <taxon>Rhodanobacteraceae</taxon>
        <taxon>Dyella</taxon>
    </lineage>
</organism>
<dbReference type="Pfam" id="PF01368">
    <property type="entry name" value="DHH"/>
    <property type="match status" value="1"/>
</dbReference>
<evidence type="ECO:0000256" key="3">
    <source>
        <dbReference type="ARBA" id="ARBA00022722"/>
    </source>
</evidence>
<evidence type="ECO:0000313" key="10">
    <source>
        <dbReference type="Proteomes" id="UP001430149"/>
    </source>
</evidence>
<evidence type="ECO:0000259" key="8">
    <source>
        <dbReference type="Pfam" id="PF17768"/>
    </source>
</evidence>
<keyword evidence="3" id="KW-0540">Nuclease</keyword>
<dbReference type="InterPro" id="IPR003156">
    <property type="entry name" value="DHHA1_dom"/>
</dbReference>
<feature type="domain" description="DDH" evidence="6">
    <location>
        <begin position="74"/>
        <end position="230"/>
    </location>
</feature>
<dbReference type="Gene3D" id="3.90.1640.30">
    <property type="match status" value="1"/>
</dbReference>
<dbReference type="InterPro" id="IPR041122">
    <property type="entry name" value="RecJ_OB"/>
</dbReference>
<dbReference type="Gene3D" id="3.10.310.30">
    <property type="match status" value="1"/>
</dbReference>
<dbReference type="PANTHER" id="PTHR30255:SF2">
    <property type="entry name" value="SINGLE-STRANDED-DNA-SPECIFIC EXONUCLEASE RECJ"/>
    <property type="match status" value="1"/>
</dbReference>
<dbReference type="NCBIfam" id="TIGR00644">
    <property type="entry name" value="recJ"/>
    <property type="match status" value="1"/>
</dbReference>
<comment type="similarity">
    <text evidence="1">Belongs to the RecJ family.</text>
</comment>
<dbReference type="InterPro" id="IPR001667">
    <property type="entry name" value="DDH_dom"/>
</dbReference>
<evidence type="ECO:0000256" key="4">
    <source>
        <dbReference type="ARBA" id="ARBA00022801"/>
    </source>
</evidence>
<dbReference type="RefSeq" id="WP_204681261.1">
    <property type="nucleotide sequence ID" value="NZ_BSNR01000001.1"/>
</dbReference>
<accession>A0ABS2K3A1</accession>
<keyword evidence="10" id="KW-1185">Reference proteome</keyword>
<keyword evidence="4" id="KW-0378">Hydrolase</keyword>
<evidence type="ECO:0000256" key="5">
    <source>
        <dbReference type="ARBA" id="ARBA00022839"/>
    </source>
</evidence>
<evidence type="ECO:0000256" key="1">
    <source>
        <dbReference type="ARBA" id="ARBA00005915"/>
    </source>
</evidence>
<dbReference type="Pfam" id="PF02272">
    <property type="entry name" value="DHHA1"/>
    <property type="match status" value="1"/>
</dbReference>
<proteinExistence type="inferred from homology"/>
<feature type="domain" description="RecJ OB" evidence="8">
    <location>
        <begin position="467"/>
        <end position="568"/>
    </location>
</feature>
<comment type="caution">
    <text evidence="9">The sequence shown here is derived from an EMBL/GenBank/DDBJ whole genome shotgun (WGS) entry which is preliminary data.</text>
</comment>
<evidence type="ECO:0000259" key="6">
    <source>
        <dbReference type="Pfam" id="PF01368"/>
    </source>
</evidence>
<dbReference type="EMBL" id="JADIKE010000035">
    <property type="protein sequence ID" value="MBM7125669.1"/>
    <property type="molecule type" value="Genomic_DNA"/>
</dbReference>
<name>A0ABS2K3A1_9GAMM</name>
<dbReference type="Proteomes" id="UP001430149">
    <property type="component" value="Unassembled WGS sequence"/>
</dbReference>
<protein>
    <recommendedName>
        <fullName evidence="2">Single-stranded-DNA-specific exonuclease RecJ</fullName>
    </recommendedName>
</protein>
<dbReference type="InterPro" id="IPR004610">
    <property type="entry name" value="RecJ"/>
</dbReference>
<dbReference type="PANTHER" id="PTHR30255">
    <property type="entry name" value="SINGLE-STRANDED-DNA-SPECIFIC EXONUCLEASE RECJ"/>
    <property type="match status" value="1"/>
</dbReference>
<dbReference type="Pfam" id="PF17768">
    <property type="entry name" value="RecJ_OB"/>
    <property type="match status" value="1"/>
</dbReference>
<reference evidence="9" key="1">
    <citation type="submission" date="2020-10" db="EMBL/GenBank/DDBJ databases">
        <title>Phylogeny of dyella-like bacteria.</title>
        <authorList>
            <person name="Fu J."/>
        </authorList>
    </citation>
    <scope>NUCLEOTIDE SEQUENCE</scope>
    <source>
        <strain evidence="9">DHOC52</strain>
    </source>
</reference>
<evidence type="ECO:0000313" key="9">
    <source>
        <dbReference type="EMBL" id="MBM7125669.1"/>
    </source>
</evidence>
<feature type="domain" description="DHHA1" evidence="7">
    <location>
        <begin position="356"/>
        <end position="453"/>
    </location>
</feature>
<gene>
    <name evidence="9" type="primary">recJ</name>
    <name evidence="9" type="ORF">ISP19_09780</name>
</gene>
<evidence type="ECO:0000256" key="2">
    <source>
        <dbReference type="ARBA" id="ARBA00019841"/>
    </source>
</evidence>
<dbReference type="InterPro" id="IPR051673">
    <property type="entry name" value="SSDNA_exonuclease_RecJ"/>
</dbReference>
<keyword evidence="5 9" id="KW-0269">Exonuclease</keyword>
<dbReference type="SUPFAM" id="SSF64182">
    <property type="entry name" value="DHH phosphoesterases"/>
    <property type="match status" value="1"/>
</dbReference>
<sequence length="573" mass="62383">MSKLQLRRRPLLGEPAGWGDSLHPLLQRIYAARGVFSPEQAEHRLNRMLSPQQLGGMQQAVDLLAQAIGDEASIMIAGDYDCDGATGTAVAVRGLRLLGARRVDYTVPNRFVHGYGLTPELVASLPDHVQLIVTVDNGVASVAGVAAARARGMRVIVTDHHLPGEYLPAADAIVNPNLHGDGFPSKALAGVGVMFYVLLALRAHLREQGRFGENAAPDLSVLLDLVALGTVADLVPLDFNNRVLVEAGMKRLRSGRGCAGITALIEASQRNVATLCTSDLGYAVGPRLNAAGRLEDMRLGVESLLTDDARQARHYAELLSSINQERRELQATMVAEAEIMVAQAARVDDRVVGVSLFEPSWHAGVVGLVASKLKERLHRPVIAFAPAAEDDPDHLRGSARSIAGFHIRDALAAVDAQHPGLIERFGGHAMAAGLSLRAQDYPRFATAFDAIASEWLSEEQLQAVLYTDGEMPAGLFTLDMARMLRYAGPWGQAFPEPVFENRFECFSWKQMGEKHLRMSLRDPRDAALYDAVMFNAYDGTPPPSMLRAAYELTINDWQGRESPRLLLRYIEAV</sequence>
<dbReference type="InterPro" id="IPR038763">
    <property type="entry name" value="DHH_sf"/>
</dbReference>